<proteinExistence type="predicted"/>
<dbReference type="Proteomes" id="UP000594263">
    <property type="component" value="Unplaced"/>
</dbReference>
<evidence type="ECO:0000313" key="1">
    <source>
        <dbReference type="EnsemblPlants" id="Kaladp0053s0338.1.v1.1.CDS.1"/>
    </source>
</evidence>
<organism evidence="1 2">
    <name type="scientific">Kalanchoe fedtschenkoi</name>
    <name type="common">Lavender scallops</name>
    <name type="synonym">South American air plant</name>
    <dbReference type="NCBI Taxonomy" id="63787"/>
    <lineage>
        <taxon>Eukaryota</taxon>
        <taxon>Viridiplantae</taxon>
        <taxon>Streptophyta</taxon>
        <taxon>Embryophyta</taxon>
        <taxon>Tracheophyta</taxon>
        <taxon>Spermatophyta</taxon>
        <taxon>Magnoliopsida</taxon>
        <taxon>eudicotyledons</taxon>
        <taxon>Gunneridae</taxon>
        <taxon>Pentapetalae</taxon>
        <taxon>Saxifragales</taxon>
        <taxon>Crassulaceae</taxon>
        <taxon>Kalanchoe</taxon>
    </lineage>
</organism>
<name>A0A7N0U346_KALFE</name>
<dbReference type="AlphaFoldDB" id="A0A7N0U346"/>
<dbReference type="Gramene" id="Kaladp0053s0338.1.v1.1">
    <property type="protein sequence ID" value="Kaladp0053s0338.1.v1.1.CDS.1"/>
    <property type="gene ID" value="Kaladp0053s0338.v1.1"/>
</dbReference>
<accession>A0A7N0U346</accession>
<sequence>MINQPRTQLAQAQMNHPLSMKSCDPLITYTFCTSNTKHMCCMQRGLSKLCCQQCFGDGSECNVSAGKHRCNRRPFLLSWFQ</sequence>
<reference evidence="1" key="1">
    <citation type="submission" date="2021-01" db="UniProtKB">
        <authorList>
            <consortium name="EnsemblPlants"/>
        </authorList>
    </citation>
    <scope>IDENTIFICATION</scope>
</reference>
<keyword evidence="2" id="KW-1185">Reference proteome</keyword>
<protein>
    <submittedName>
        <fullName evidence="1">Uncharacterized protein</fullName>
    </submittedName>
</protein>
<evidence type="ECO:0000313" key="2">
    <source>
        <dbReference type="Proteomes" id="UP000594263"/>
    </source>
</evidence>
<dbReference type="EnsemblPlants" id="Kaladp0053s0338.1.v1.1">
    <property type="protein sequence ID" value="Kaladp0053s0338.1.v1.1.CDS.1"/>
    <property type="gene ID" value="Kaladp0053s0338.v1.1"/>
</dbReference>